<dbReference type="OrthoDB" id="6245351at2759"/>
<evidence type="ECO:0000313" key="2">
    <source>
        <dbReference type="EMBL" id="VDM19409.1"/>
    </source>
</evidence>
<feature type="compositionally biased region" description="Acidic residues" evidence="1">
    <location>
        <begin position="185"/>
        <end position="194"/>
    </location>
</feature>
<feature type="compositionally biased region" description="Polar residues" evidence="1">
    <location>
        <begin position="172"/>
        <end position="184"/>
    </location>
</feature>
<evidence type="ECO:0000313" key="3">
    <source>
        <dbReference type="Proteomes" id="UP000274429"/>
    </source>
</evidence>
<name>A0A0R3WND2_HYDTA</name>
<protein>
    <submittedName>
        <fullName evidence="4">B box-type domain-containing protein</fullName>
    </submittedName>
</protein>
<gene>
    <name evidence="2" type="ORF">TTAC_LOCUS2257</name>
</gene>
<proteinExistence type="predicted"/>
<dbReference type="AlphaFoldDB" id="A0A0R3WND2"/>
<reference evidence="2 3" key="2">
    <citation type="submission" date="2018-11" db="EMBL/GenBank/DDBJ databases">
        <authorList>
            <consortium name="Pathogen Informatics"/>
        </authorList>
    </citation>
    <scope>NUCLEOTIDE SEQUENCE [LARGE SCALE GENOMIC DNA]</scope>
</reference>
<accession>A0A0R3WND2</accession>
<dbReference type="Proteomes" id="UP000274429">
    <property type="component" value="Unassembled WGS sequence"/>
</dbReference>
<organism evidence="4">
    <name type="scientific">Hydatigena taeniaeformis</name>
    <name type="common">Feline tapeworm</name>
    <name type="synonym">Taenia taeniaeformis</name>
    <dbReference type="NCBI Taxonomy" id="6205"/>
    <lineage>
        <taxon>Eukaryota</taxon>
        <taxon>Metazoa</taxon>
        <taxon>Spiralia</taxon>
        <taxon>Lophotrochozoa</taxon>
        <taxon>Platyhelminthes</taxon>
        <taxon>Cestoda</taxon>
        <taxon>Eucestoda</taxon>
        <taxon>Cyclophyllidea</taxon>
        <taxon>Taeniidae</taxon>
        <taxon>Hydatigera</taxon>
    </lineage>
</organism>
<keyword evidence="3" id="KW-1185">Reference proteome</keyword>
<feature type="region of interest" description="Disordered" evidence="1">
    <location>
        <begin position="171"/>
        <end position="202"/>
    </location>
</feature>
<dbReference type="WBParaSite" id="TTAC_0000227001-mRNA-1">
    <property type="protein sequence ID" value="TTAC_0000227001-mRNA-1"/>
    <property type="gene ID" value="TTAC_0000227001"/>
</dbReference>
<evidence type="ECO:0000313" key="4">
    <source>
        <dbReference type="WBParaSite" id="TTAC_0000227001-mRNA-1"/>
    </source>
</evidence>
<sequence length="472" mass="52962">MGESWKHAGESTEELHSEKSRLCFSTAGNHGESAHVLVKRSFSIISSSTTEVNVAKLPTAQSSGRGRFRNVTRRPYRRTIDLSLSSSGVSDVDELVDQRRKVIDKHRRVNNKCSQDAERTKLQPNNPTTITSCNRDCRQCKRRQTRLGKQLSATSTDLGISTSDIDDDILKSTHNTPPECSTSDSEMDEADEDTLTGGGMKTKLGRRRSTLYSRMEAHHCRMCCDIDAQTSECEFCGLALCDVCCRLHFNTHAADVKSRLERLRNQAVVSTSKEVRHQLMLEIDKAALDLTIACNTALDRALDVYRATASVSTSFIGSLVDRRIKLSNSLKYLLRQIPRILLSDDVYELMYFVKVAKSVHERMEELKIAIGDPRSKEVFKLVLTNPFSSFAPLFEQNSLLLPLDNCDKLQDGCEMSLPTRLTRLKGVAVNSGFFNNAEPRSVSVIAAARGRFIIVIAERGREEEEEEEEEED</sequence>
<evidence type="ECO:0000256" key="1">
    <source>
        <dbReference type="SAM" id="MobiDB-lite"/>
    </source>
</evidence>
<reference evidence="4" key="1">
    <citation type="submission" date="2017-02" db="UniProtKB">
        <authorList>
            <consortium name="WormBaseParasite"/>
        </authorList>
    </citation>
    <scope>IDENTIFICATION</scope>
</reference>
<dbReference type="EMBL" id="UYWX01000901">
    <property type="protein sequence ID" value="VDM19409.1"/>
    <property type="molecule type" value="Genomic_DNA"/>
</dbReference>